<evidence type="ECO:0000313" key="4">
    <source>
        <dbReference type="Proteomes" id="UP000515308"/>
    </source>
</evidence>
<feature type="compositionally biased region" description="Low complexity" evidence="1">
    <location>
        <begin position="799"/>
        <end position="818"/>
    </location>
</feature>
<gene>
    <name evidence="3" type="ORF">PVLDE_0800220</name>
</gene>
<feature type="compositionally biased region" description="Gly residues" evidence="1">
    <location>
        <begin position="593"/>
        <end position="605"/>
    </location>
</feature>
<dbReference type="NCBIfam" id="TIGR01590">
    <property type="entry name" value="yir-bir-cir_Pla"/>
    <property type="match status" value="1"/>
</dbReference>
<dbReference type="VEuPathDB" id="PlasmoDB:PVLDE_0800220"/>
<feature type="compositionally biased region" description="Low complexity" evidence="1">
    <location>
        <begin position="283"/>
        <end position="297"/>
    </location>
</feature>
<dbReference type="InterPro" id="IPR006477">
    <property type="entry name" value="Yir_bir_cir"/>
</dbReference>
<keyword evidence="2" id="KW-0472">Membrane</keyword>
<protein>
    <submittedName>
        <fullName evidence="3">PIR protein CIR protein</fullName>
    </submittedName>
</protein>
<feature type="compositionally biased region" description="Low complexity" evidence="1">
    <location>
        <begin position="645"/>
        <end position="662"/>
    </location>
</feature>
<feature type="compositionally biased region" description="Polar residues" evidence="1">
    <location>
        <begin position="632"/>
        <end position="643"/>
    </location>
</feature>
<evidence type="ECO:0000256" key="2">
    <source>
        <dbReference type="SAM" id="Phobius"/>
    </source>
</evidence>
<feature type="compositionally biased region" description="Polar residues" evidence="1">
    <location>
        <begin position="519"/>
        <end position="546"/>
    </location>
</feature>
<feature type="compositionally biased region" description="Polar residues" evidence="1">
    <location>
        <begin position="411"/>
        <end position="430"/>
    </location>
</feature>
<feature type="compositionally biased region" description="Low complexity" evidence="1">
    <location>
        <begin position="558"/>
        <end position="571"/>
    </location>
</feature>
<feature type="compositionally biased region" description="Polar residues" evidence="1">
    <location>
        <begin position="338"/>
        <end position="361"/>
    </location>
</feature>
<feature type="compositionally biased region" description="Polar residues" evidence="1">
    <location>
        <begin position="819"/>
        <end position="829"/>
    </location>
</feature>
<reference evidence="3 4" key="1">
    <citation type="submission" date="2020-08" db="EMBL/GenBank/DDBJ databases">
        <authorList>
            <person name="Ramaprasad A."/>
        </authorList>
    </citation>
    <scope>NUCLEOTIDE SEQUENCE [LARGE SCALE GENOMIC DNA]</scope>
</reference>
<dbReference type="Proteomes" id="UP000515308">
    <property type="component" value="Chromosome PVLDE_08"/>
</dbReference>
<proteinExistence type="predicted"/>
<feature type="transmembrane region" description="Helical" evidence="2">
    <location>
        <begin position="882"/>
        <end position="903"/>
    </location>
</feature>
<evidence type="ECO:0000313" key="3">
    <source>
        <dbReference type="EMBL" id="CAD2089778.1"/>
    </source>
</evidence>
<keyword evidence="2" id="KW-0812">Transmembrane</keyword>
<accession>A0A6V7S3C8</accession>
<feature type="compositionally biased region" description="Basic and acidic residues" evidence="1">
    <location>
        <begin position="472"/>
        <end position="481"/>
    </location>
</feature>
<feature type="region of interest" description="Disordered" evidence="1">
    <location>
        <begin position="748"/>
        <end position="829"/>
    </location>
</feature>
<keyword evidence="2" id="KW-1133">Transmembrane helix</keyword>
<dbReference type="EMBL" id="LR865370">
    <property type="protein sequence ID" value="CAD2089778.1"/>
    <property type="molecule type" value="Genomic_DNA"/>
</dbReference>
<dbReference type="AlphaFoldDB" id="A0A6V7S3C8"/>
<organism evidence="3 4">
    <name type="scientific">Plasmodium vinckei lentum</name>
    <dbReference type="NCBI Taxonomy" id="138297"/>
    <lineage>
        <taxon>Eukaryota</taxon>
        <taxon>Sar</taxon>
        <taxon>Alveolata</taxon>
        <taxon>Apicomplexa</taxon>
        <taxon>Aconoidasida</taxon>
        <taxon>Haemosporida</taxon>
        <taxon>Plasmodiidae</taxon>
        <taxon>Plasmodium</taxon>
        <taxon>Plasmodium (Vinckeia)</taxon>
    </lineage>
</organism>
<feature type="compositionally biased region" description="Gly residues" evidence="1">
    <location>
        <begin position="616"/>
        <end position="628"/>
    </location>
</feature>
<feature type="compositionally biased region" description="Polar residues" evidence="1">
    <location>
        <begin position="445"/>
        <end position="470"/>
    </location>
</feature>
<feature type="compositionally biased region" description="Basic and acidic residues" evidence="1">
    <location>
        <begin position="387"/>
        <end position="397"/>
    </location>
</feature>
<sequence length="1005" mass="109056">MAKEVCKIFQDVDNYFVDGKPDLNKINQNGNYTQYCSNDNPSEPHKCKDDLQGIKAICSHLFAELLKIPQDTQKHENTNNQYVEYVMMWLGYRLFQTETYSSSTLSNFYNNHLMKSHLFNNYSHLIKKKEHLKDANLYYLKRFYVLFKEVCYITLKYSKNNLDMRNIQNDFKIFQNKYGNLYNTINECNSYLILLNSLKVAYGNFKKSLIMSISDHKKVKELHYNFKDLTPRIRINKSSTSGFNSRGCKNVNSRAMKKPSKPARNIPKPKPAESLSHPHRSQKSAASSTPTTTQLPLQPHPQVKPVPVSEQPPAQPTNVTSPSVMPQAPILPKEPASPAQQTQSSLENDNELQKTQTGGSSHKNESEDSKSGEMSLGSGKGITDGGDGEKGSPDSEKGGTVSGPVDAQDGQGKSFNGTGSGSGDQANVDSQTKDSENASRGNPIPAQTPSGTGTPSADTNNGVRNTQGNTKAEMDNLKGDKNSQPTSRDTKQENQNDVPVNPISVPGSSGDESKDDTQTKTNQVDDSPSASQITGSGNQGTKQGVSSDGIDTLKNSINGAGNAQGDAANGNKTDSSTDVKNKHQNADPKQGDTDGGAGSGTGSGAGDQVVKDSQGDGTGGETGSGTVGSNGRSSDQGSNIGGSNDQGSTSGGLSDQGSDSGGPNDPVSSKSGVSIDLWSPFFRFLFNGMDKFNKASKFVKENHQKFKDAKDKISNVYNDSVNNLKNAYDKFSSHFNDIISNIANQINQVGIPPKSDGSQSGSNSPSDGGDPSNQLPSNPQPTSTKDPSSPLPLPPLPDPLQQKQPSSQPQSITSHPPQANLSNDKTTDKTNVQLVKSLSSDPILRIPWNIIPTTWNGSGNCKPKINFMNATLVCCTSEQCSLTGISFTLVLIPIILSIVYKYLSSGWRKEMKRKKNMTKVINLFGANKTTKTVINSTDGKKQMQIIIKSPDMKKMGNMVINPVRGEKISLLNIYKLVHADPIPFINLFFLLIFFVYKRNHDTLEL</sequence>
<evidence type="ECO:0000256" key="1">
    <source>
        <dbReference type="SAM" id="MobiDB-lite"/>
    </source>
</evidence>
<feature type="compositionally biased region" description="Pro residues" evidence="1">
    <location>
        <begin position="789"/>
        <end position="798"/>
    </location>
</feature>
<feature type="compositionally biased region" description="Basic and acidic residues" evidence="1">
    <location>
        <begin position="575"/>
        <end position="592"/>
    </location>
</feature>
<name>A0A6V7S3C8_PLAVN</name>
<feature type="compositionally biased region" description="Low complexity" evidence="1">
    <location>
        <begin position="755"/>
        <end position="773"/>
    </location>
</feature>
<feature type="compositionally biased region" description="Basic and acidic residues" evidence="1">
    <location>
        <begin position="362"/>
        <end position="371"/>
    </location>
</feature>
<feature type="transmembrane region" description="Helical" evidence="2">
    <location>
        <begin position="976"/>
        <end position="996"/>
    </location>
</feature>
<dbReference type="Pfam" id="PF06022">
    <property type="entry name" value="Cir_Bir_Yir"/>
    <property type="match status" value="1"/>
</dbReference>
<feature type="region of interest" description="Disordered" evidence="1">
    <location>
        <begin position="237"/>
        <end position="673"/>
    </location>
</feature>